<organism evidence="1">
    <name type="scientific">uncultured marine thaumarchaeote KM3_157_H08</name>
    <dbReference type="NCBI Taxonomy" id="1456023"/>
    <lineage>
        <taxon>Archaea</taxon>
        <taxon>Nitrososphaerota</taxon>
        <taxon>environmental samples</taxon>
    </lineage>
</organism>
<sequence length="242" mass="26671">MKLVYILLLIPFIAYPAFAVEYDLNSYHDPSGESSSWEYSQIVSTSDGTLDVGIYTIPEVPNTTEPTKLKIVFLKPGTERIQEHIDYRVNVTKDGDYVFGPIRLTHTSPGHATIPVQFSENGLHQIDIEVEGILFSPIPLETASLTMNIGQEETSIPAWIKNNAGWWADGQIDDGSFVSGIQWLISNGIMTIPPTEQGAGSDDVIPSWIKNNAGWWADGQIDDGSFVSGLQWLISNGIMKIS</sequence>
<dbReference type="AlphaFoldDB" id="A0A075GHB2"/>
<reference evidence="1" key="1">
    <citation type="journal article" date="2014" name="Genome Biol. Evol.">
        <title>Pangenome evidence for extensive interdomain horizontal transfer affecting lineage core and shell genes in uncultured planktonic thaumarchaeota and euryarchaeota.</title>
        <authorList>
            <person name="Deschamps P."/>
            <person name="Zivanovic Y."/>
            <person name="Moreira D."/>
            <person name="Rodriguez-Valera F."/>
            <person name="Lopez-Garcia P."/>
        </authorList>
    </citation>
    <scope>NUCLEOTIDE SEQUENCE</scope>
</reference>
<evidence type="ECO:0008006" key="2">
    <source>
        <dbReference type="Google" id="ProtNLM"/>
    </source>
</evidence>
<proteinExistence type="predicted"/>
<name>A0A075GHB2_9ARCH</name>
<dbReference type="EMBL" id="KF900654">
    <property type="protein sequence ID" value="AIF02545.1"/>
    <property type="molecule type" value="Genomic_DNA"/>
</dbReference>
<protein>
    <recommendedName>
        <fullName evidence="2">Peptidase</fullName>
    </recommendedName>
</protein>
<accession>A0A075GHB2</accession>
<evidence type="ECO:0000313" key="1">
    <source>
        <dbReference type="EMBL" id="AIF02545.1"/>
    </source>
</evidence>